<proteinExistence type="predicted"/>
<evidence type="ECO:0000256" key="2">
    <source>
        <dbReference type="SAM" id="MobiDB-lite"/>
    </source>
</evidence>
<name>A0A941IK69_9ACTN</name>
<evidence type="ECO:0000313" key="4">
    <source>
        <dbReference type="Proteomes" id="UP000676325"/>
    </source>
</evidence>
<sequence>MDVANIGVTTATAPATLEDSVAAVEAELTQAQIDLEHSRAQLDHLTRQQHSQLGPLYDKLDQLDLDIAGLRATITGDPEDLRRLQQLYGTGEHAADPLTDPLPQPAPPAIDPEYASSLRFTEPEGAPEQEQPSPAKVAQRLYRDLARRAHPDLVQDPVEKERRSAFIARVNDAYRRQDLYELQRLAEEWAVLNNAGPEDPTVRQLWLRQRLIWLKARIAEARVERETLLSSPIGQLLLEVGAALVLDVLSSRLYEQINVKEQELSLLRQQLLMPR</sequence>
<gene>
    <name evidence="3" type="ORF">KDK95_20125</name>
</gene>
<protein>
    <recommendedName>
        <fullName evidence="5">J domain-containing protein</fullName>
    </recommendedName>
</protein>
<feature type="coiled-coil region" evidence="1">
    <location>
        <begin position="21"/>
        <end position="48"/>
    </location>
</feature>
<dbReference type="AlphaFoldDB" id="A0A941IK69"/>
<accession>A0A941IK69</accession>
<keyword evidence="1" id="KW-0175">Coiled coil</keyword>
<dbReference type="RefSeq" id="WP_212519762.1">
    <property type="nucleotide sequence ID" value="NZ_JAGSOH010000061.1"/>
</dbReference>
<comment type="caution">
    <text evidence="3">The sequence shown here is derived from an EMBL/GenBank/DDBJ whole genome shotgun (WGS) entry which is preliminary data.</text>
</comment>
<evidence type="ECO:0000256" key="1">
    <source>
        <dbReference type="SAM" id="Coils"/>
    </source>
</evidence>
<reference evidence="3" key="1">
    <citation type="submission" date="2021-04" db="EMBL/GenBank/DDBJ databases">
        <title>Genome based classification of Actinospica acidithermotolerans sp. nov., an actinobacterium isolated from an Indonesian hot spring.</title>
        <authorList>
            <person name="Kusuma A.B."/>
            <person name="Putra K.E."/>
            <person name="Nafisah S."/>
            <person name="Loh J."/>
            <person name="Nouioui I."/>
            <person name="Goodfellow M."/>
        </authorList>
    </citation>
    <scope>NUCLEOTIDE SEQUENCE</scope>
    <source>
        <strain evidence="3">MGRD01-02</strain>
    </source>
</reference>
<evidence type="ECO:0000313" key="3">
    <source>
        <dbReference type="EMBL" id="MBR7828627.1"/>
    </source>
</evidence>
<dbReference type="Proteomes" id="UP000676325">
    <property type="component" value="Unassembled WGS sequence"/>
</dbReference>
<feature type="region of interest" description="Disordered" evidence="2">
    <location>
        <begin position="93"/>
        <end position="113"/>
    </location>
</feature>
<organism evidence="3 4">
    <name type="scientific">Actinospica acidithermotolerans</name>
    <dbReference type="NCBI Taxonomy" id="2828514"/>
    <lineage>
        <taxon>Bacteria</taxon>
        <taxon>Bacillati</taxon>
        <taxon>Actinomycetota</taxon>
        <taxon>Actinomycetes</taxon>
        <taxon>Catenulisporales</taxon>
        <taxon>Actinospicaceae</taxon>
        <taxon>Actinospica</taxon>
    </lineage>
</organism>
<feature type="compositionally biased region" description="Pro residues" evidence="2">
    <location>
        <begin position="100"/>
        <end position="110"/>
    </location>
</feature>
<keyword evidence="4" id="KW-1185">Reference proteome</keyword>
<evidence type="ECO:0008006" key="5">
    <source>
        <dbReference type="Google" id="ProtNLM"/>
    </source>
</evidence>
<dbReference type="EMBL" id="JAGSOH010000061">
    <property type="protein sequence ID" value="MBR7828627.1"/>
    <property type="molecule type" value="Genomic_DNA"/>
</dbReference>